<reference evidence="2 3" key="1">
    <citation type="submission" date="2014-02" db="EMBL/GenBank/DDBJ databases">
        <title>The small core and large imbalanced accessory genome model reveals a collaborative survival strategy of Sorangium cellulosum strains in nature.</title>
        <authorList>
            <person name="Han K."/>
            <person name="Peng R."/>
            <person name="Blom J."/>
            <person name="Li Y.-Z."/>
        </authorList>
    </citation>
    <scope>NUCLEOTIDE SEQUENCE [LARGE SCALE GENOMIC DNA]</scope>
    <source>
        <strain evidence="2 3">So0011-07</strain>
    </source>
</reference>
<dbReference type="SUPFAM" id="SSF52317">
    <property type="entry name" value="Class I glutamine amidotransferase-like"/>
    <property type="match status" value="1"/>
</dbReference>
<gene>
    <name evidence="2" type="ORF">BE17_13875</name>
</gene>
<dbReference type="CDD" id="cd03139">
    <property type="entry name" value="GATase1_PfpI_2"/>
    <property type="match status" value="1"/>
</dbReference>
<dbReference type="PANTHER" id="PTHR43130:SF2">
    <property type="entry name" value="DJ-1_PFPI DOMAIN-CONTAINING PROTEIN"/>
    <property type="match status" value="1"/>
</dbReference>
<dbReference type="PANTHER" id="PTHR43130">
    <property type="entry name" value="ARAC-FAMILY TRANSCRIPTIONAL REGULATOR"/>
    <property type="match status" value="1"/>
</dbReference>
<dbReference type="GO" id="GO:0006355">
    <property type="term" value="P:regulation of DNA-templated transcription"/>
    <property type="evidence" value="ECO:0007669"/>
    <property type="project" value="TreeGrafter"/>
</dbReference>
<dbReference type="InterPro" id="IPR002818">
    <property type="entry name" value="DJ-1/PfpI"/>
</dbReference>
<dbReference type="Proteomes" id="UP000075635">
    <property type="component" value="Unassembled WGS sequence"/>
</dbReference>
<dbReference type="InterPro" id="IPR052158">
    <property type="entry name" value="INH-QAR"/>
</dbReference>
<dbReference type="InterPro" id="IPR029062">
    <property type="entry name" value="Class_I_gatase-like"/>
</dbReference>
<evidence type="ECO:0000313" key="2">
    <source>
        <dbReference type="EMBL" id="KYF91240.1"/>
    </source>
</evidence>
<organism evidence="2 3">
    <name type="scientific">Sorangium cellulosum</name>
    <name type="common">Polyangium cellulosum</name>
    <dbReference type="NCBI Taxonomy" id="56"/>
    <lineage>
        <taxon>Bacteria</taxon>
        <taxon>Pseudomonadati</taxon>
        <taxon>Myxococcota</taxon>
        <taxon>Polyangia</taxon>
        <taxon>Polyangiales</taxon>
        <taxon>Polyangiaceae</taxon>
        <taxon>Sorangium</taxon>
    </lineage>
</organism>
<dbReference type="AlphaFoldDB" id="A0A150SFV6"/>
<dbReference type="Gene3D" id="3.40.50.880">
    <property type="match status" value="1"/>
</dbReference>
<comment type="caution">
    <text evidence="2">The sequence shown here is derived from an EMBL/GenBank/DDBJ whole genome shotgun (WGS) entry which is preliminary data.</text>
</comment>
<protein>
    <submittedName>
        <fullName evidence="2">Thiamine biosynthesis protein ThiJ</fullName>
    </submittedName>
</protein>
<proteinExistence type="predicted"/>
<dbReference type="Pfam" id="PF01965">
    <property type="entry name" value="DJ-1_PfpI"/>
    <property type="match status" value="1"/>
</dbReference>
<evidence type="ECO:0000313" key="3">
    <source>
        <dbReference type="Proteomes" id="UP000075635"/>
    </source>
</evidence>
<evidence type="ECO:0000259" key="1">
    <source>
        <dbReference type="Pfam" id="PF01965"/>
    </source>
</evidence>
<feature type="domain" description="DJ-1/PfpI" evidence="1">
    <location>
        <begin position="4"/>
        <end position="163"/>
    </location>
</feature>
<dbReference type="EMBL" id="JEMB01001043">
    <property type="protein sequence ID" value="KYF91240.1"/>
    <property type="molecule type" value="Genomic_DNA"/>
</dbReference>
<sequence>MTQIGLLLFPRLTQLDLTGPFEVFARTRDASVHLVWKAVEPVTCDRGLTMTPTVSFAGCPQLDVLCVPGGPGQIDLMEDDETLDFLRRQAAGARWVSSVCTGSLLLGAAGLLDGYRAACHWASRDQLALLGATPVAERVVIDRNRVTGGGVSAGIDLALRLVAELAGREQAEAIQLSIEYDPAPPFQAGSPDHADPAVLEQVRRATAPMLERRLSATRRAAARLR</sequence>
<accession>A0A150SFV6</accession>
<name>A0A150SFV6_SORCE</name>